<evidence type="ECO:0000256" key="1">
    <source>
        <dbReference type="ARBA" id="ARBA00023075"/>
    </source>
</evidence>
<evidence type="ECO:0000256" key="2">
    <source>
        <dbReference type="ARBA" id="ARBA00034078"/>
    </source>
</evidence>
<dbReference type="InterPro" id="IPR001041">
    <property type="entry name" value="2Fe-2S_ferredoxin-type"/>
</dbReference>
<dbReference type="Gene3D" id="2.40.30.10">
    <property type="entry name" value="Translation factors"/>
    <property type="match status" value="1"/>
</dbReference>
<dbReference type="InterPro" id="IPR036010">
    <property type="entry name" value="2Fe-2S_ferredoxin-like_sf"/>
</dbReference>
<dbReference type="CDD" id="cd00207">
    <property type="entry name" value="fer2"/>
    <property type="match status" value="1"/>
</dbReference>
<dbReference type="InterPro" id="IPR039261">
    <property type="entry name" value="FNR_nucleotide-bd"/>
</dbReference>
<dbReference type="SUPFAM" id="SSF63380">
    <property type="entry name" value="Riboflavin synthase domain-like"/>
    <property type="match status" value="1"/>
</dbReference>
<dbReference type="EMBL" id="CP000961">
    <property type="protein sequence ID" value="ACA84871.1"/>
    <property type="molecule type" value="Genomic_DNA"/>
</dbReference>
<dbReference type="Gene3D" id="3.10.20.30">
    <property type="match status" value="1"/>
</dbReference>
<dbReference type="PRINTS" id="PR00410">
    <property type="entry name" value="PHEHYDRXLASE"/>
</dbReference>
<dbReference type="eggNOG" id="COG1018">
    <property type="taxonomic scope" value="Bacteria"/>
</dbReference>
<dbReference type="PROSITE" id="PS51384">
    <property type="entry name" value="FAD_FR"/>
    <property type="match status" value="1"/>
</dbReference>
<dbReference type="SUPFAM" id="SSF52343">
    <property type="entry name" value="Ferredoxin reductase-like, C-terminal NADP-linked domain"/>
    <property type="match status" value="1"/>
</dbReference>
<dbReference type="RefSeq" id="WP_012323219.1">
    <property type="nucleotide sequence ID" value="NC_010506.1"/>
</dbReference>
<proteinExistence type="predicted"/>
<sequence>MKQIHWQEKAITLNQDESVLEALLRQGIDLAYSCKNGNCHTCMLQAKKGDVQDAQPDIRESWKALGYFLPCICFPQGELTVSPITQQALFSQVKVAAITPLSKRILSITLDPDTPLEYHAGQFINLRRSDGLTRSYSLASHPAQGDMLEIHVQRIDNGGMSQWIHEQLSLDDKLELCGPFGHCYYQKEMQTMPMLLVGTGSGLAPLLGIVKDALHHQHQGPIHLYHGSRTADDLYAQQLLTSLARQYDNLHYLGCVSGTQAEEKDRIRADELALKNHQNLSGWQVYLCGHPDMVNKMKKRTYLAGADIKNIFADPFIHKVR</sequence>
<dbReference type="AlphaFoldDB" id="B1KR54"/>
<dbReference type="Pfam" id="PF00111">
    <property type="entry name" value="Fer2"/>
    <property type="match status" value="1"/>
</dbReference>
<dbReference type="PANTHER" id="PTHR47354:SF5">
    <property type="entry name" value="PROTEIN RFBI"/>
    <property type="match status" value="1"/>
</dbReference>
<dbReference type="InterPro" id="IPR001433">
    <property type="entry name" value="OxRdtase_FAD/NAD-bd"/>
</dbReference>
<dbReference type="HOGENOM" id="CLU_003827_7_0_6"/>
<dbReference type="SUPFAM" id="SSF54292">
    <property type="entry name" value="2Fe-2S ferredoxin-like"/>
    <property type="match status" value="1"/>
</dbReference>
<evidence type="ECO:0000313" key="5">
    <source>
        <dbReference type="EMBL" id="ACA84871.1"/>
    </source>
</evidence>
<dbReference type="GO" id="GO:0016491">
    <property type="term" value="F:oxidoreductase activity"/>
    <property type="evidence" value="ECO:0007669"/>
    <property type="project" value="InterPro"/>
</dbReference>
<dbReference type="PRINTS" id="PR00371">
    <property type="entry name" value="FPNCR"/>
</dbReference>
<feature type="domain" description="FAD-binding FR-type" evidence="4">
    <location>
        <begin position="88"/>
        <end position="186"/>
    </location>
</feature>
<dbReference type="PROSITE" id="PS51085">
    <property type="entry name" value="2FE2S_FER_2"/>
    <property type="match status" value="1"/>
</dbReference>
<dbReference type="Pfam" id="PF00970">
    <property type="entry name" value="FAD_binding_6"/>
    <property type="match status" value="1"/>
</dbReference>
<dbReference type="PANTHER" id="PTHR47354">
    <property type="entry name" value="NADH OXIDOREDUCTASE HCR"/>
    <property type="match status" value="1"/>
</dbReference>
<dbReference type="InterPro" id="IPR017938">
    <property type="entry name" value="Riboflavin_synthase-like_b-brl"/>
</dbReference>
<name>B1KR54_SHEWM</name>
<evidence type="ECO:0000259" key="4">
    <source>
        <dbReference type="PROSITE" id="PS51384"/>
    </source>
</evidence>
<accession>B1KR54</accession>
<keyword evidence="1" id="KW-0830">Ubiquinone</keyword>
<keyword evidence="6" id="KW-1185">Reference proteome</keyword>
<dbReference type="InterPro" id="IPR017927">
    <property type="entry name" value="FAD-bd_FR_type"/>
</dbReference>
<dbReference type="Gene3D" id="3.40.50.80">
    <property type="entry name" value="Nucleotide-binding domain of ferredoxin-NADP reductase (FNR) module"/>
    <property type="match status" value="1"/>
</dbReference>
<dbReference type="Pfam" id="PF00175">
    <property type="entry name" value="NAD_binding_1"/>
    <property type="match status" value="1"/>
</dbReference>
<reference evidence="5 6" key="1">
    <citation type="submission" date="2008-02" db="EMBL/GenBank/DDBJ databases">
        <title>Complete sequence of Shewanella woodyi ATCC 51908.</title>
        <authorList>
            <consortium name="US DOE Joint Genome Institute"/>
            <person name="Copeland A."/>
            <person name="Lucas S."/>
            <person name="Lapidus A."/>
            <person name="Glavina del Rio T."/>
            <person name="Dalin E."/>
            <person name="Tice H."/>
            <person name="Bruce D."/>
            <person name="Goodwin L."/>
            <person name="Pitluck S."/>
            <person name="Sims D."/>
            <person name="Brettin T."/>
            <person name="Detter J.C."/>
            <person name="Han C."/>
            <person name="Kuske C.R."/>
            <person name="Schmutz J."/>
            <person name="Larimer F."/>
            <person name="Land M."/>
            <person name="Hauser L."/>
            <person name="Kyrpides N."/>
            <person name="Lykidis A."/>
            <person name="Zhao J.-S."/>
            <person name="Richardson P."/>
        </authorList>
    </citation>
    <scope>NUCLEOTIDE SEQUENCE [LARGE SCALE GENOMIC DNA]</scope>
    <source>
        <strain evidence="6">ATCC 51908 / MS32</strain>
    </source>
</reference>
<dbReference type="InterPro" id="IPR012675">
    <property type="entry name" value="Beta-grasp_dom_sf"/>
</dbReference>
<dbReference type="InterPro" id="IPR008333">
    <property type="entry name" value="Cbr1-like_FAD-bd_dom"/>
</dbReference>
<organism evidence="5 6">
    <name type="scientific">Shewanella woodyi (strain ATCC 51908 / MS32)</name>
    <dbReference type="NCBI Taxonomy" id="392500"/>
    <lineage>
        <taxon>Bacteria</taxon>
        <taxon>Pseudomonadati</taxon>
        <taxon>Pseudomonadota</taxon>
        <taxon>Gammaproteobacteria</taxon>
        <taxon>Alteromonadales</taxon>
        <taxon>Shewanellaceae</taxon>
        <taxon>Shewanella</taxon>
    </lineage>
</organism>
<evidence type="ECO:0000313" key="6">
    <source>
        <dbReference type="Proteomes" id="UP000002168"/>
    </source>
</evidence>
<dbReference type="GO" id="GO:0051536">
    <property type="term" value="F:iron-sulfur cluster binding"/>
    <property type="evidence" value="ECO:0007669"/>
    <property type="project" value="InterPro"/>
</dbReference>
<dbReference type="STRING" id="392500.Swoo_0575"/>
<dbReference type="InterPro" id="IPR050415">
    <property type="entry name" value="MRET"/>
</dbReference>
<comment type="cofactor">
    <cofactor evidence="2">
        <name>[2Fe-2S] cluster</name>
        <dbReference type="ChEBI" id="CHEBI:190135"/>
    </cofactor>
</comment>
<dbReference type="Proteomes" id="UP000002168">
    <property type="component" value="Chromosome"/>
</dbReference>
<evidence type="ECO:0000259" key="3">
    <source>
        <dbReference type="PROSITE" id="PS51085"/>
    </source>
</evidence>
<feature type="domain" description="2Fe-2S ferredoxin-type" evidence="3">
    <location>
        <begin position="1"/>
        <end position="87"/>
    </location>
</feature>
<dbReference type="InterPro" id="IPR001709">
    <property type="entry name" value="Flavoprot_Pyr_Nucl_cyt_Rdtase"/>
</dbReference>
<protein>
    <submittedName>
        <fullName evidence="5">Oxidoreductase FAD/NAD(P)-binding domain protein</fullName>
    </submittedName>
</protein>
<dbReference type="CDD" id="cd06194">
    <property type="entry name" value="FNR_N-term_Iron_sulfur_binding"/>
    <property type="match status" value="1"/>
</dbReference>
<gene>
    <name evidence="5" type="ordered locus">Swoo_0575</name>
</gene>
<dbReference type="KEGG" id="swd:Swoo_0575"/>